<evidence type="ECO:0000256" key="1">
    <source>
        <dbReference type="SAM" id="MobiDB-lite"/>
    </source>
</evidence>
<protein>
    <submittedName>
        <fullName evidence="2">Uncharacterized protein</fullName>
    </submittedName>
</protein>
<evidence type="ECO:0000313" key="2">
    <source>
        <dbReference type="EMBL" id="KAJ8252414.1"/>
    </source>
</evidence>
<dbReference type="AlphaFoldDB" id="A0A9Q1CYU0"/>
<reference evidence="2" key="1">
    <citation type="journal article" date="2023" name="Science">
        <title>Genome structures resolve the early diversification of teleost fishes.</title>
        <authorList>
            <person name="Parey E."/>
            <person name="Louis A."/>
            <person name="Montfort J."/>
            <person name="Bouchez O."/>
            <person name="Roques C."/>
            <person name="Iampietro C."/>
            <person name="Lluch J."/>
            <person name="Castinel A."/>
            <person name="Donnadieu C."/>
            <person name="Desvignes T."/>
            <person name="Floi Bucao C."/>
            <person name="Jouanno E."/>
            <person name="Wen M."/>
            <person name="Mejri S."/>
            <person name="Dirks R."/>
            <person name="Jansen H."/>
            <person name="Henkel C."/>
            <person name="Chen W.J."/>
            <person name="Zahm M."/>
            <person name="Cabau C."/>
            <person name="Klopp C."/>
            <person name="Thompson A.W."/>
            <person name="Robinson-Rechavi M."/>
            <person name="Braasch I."/>
            <person name="Lecointre G."/>
            <person name="Bobe J."/>
            <person name="Postlethwait J.H."/>
            <person name="Berthelot C."/>
            <person name="Roest Crollius H."/>
            <person name="Guiguen Y."/>
        </authorList>
    </citation>
    <scope>NUCLEOTIDE SEQUENCE</scope>
    <source>
        <strain evidence="2">Concon-B</strain>
    </source>
</reference>
<accession>A0A9Q1CYU0</accession>
<gene>
    <name evidence="2" type="ORF">COCON_G00217260</name>
</gene>
<proteinExistence type="predicted"/>
<dbReference type="Proteomes" id="UP001152803">
    <property type="component" value="Unassembled WGS sequence"/>
</dbReference>
<comment type="caution">
    <text evidence="2">The sequence shown here is derived from an EMBL/GenBank/DDBJ whole genome shotgun (WGS) entry which is preliminary data.</text>
</comment>
<name>A0A9Q1CYU0_CONCO</name>
<feature type="region of interest" description="Disordered" evidence="1">
    <location>
        <begin position="45"/>
        <end position="86"/>
    </location>
</feature>
<evidence type="ECO:0000313" key="3">
    <source>
        <dbReference type="Proteomes" id="UP001152803"/>
    </source>
</evidence>
<keyword evidence="3" id="KW-1185">Reference proteome</keyword>
<feature type="compositionally biased region" description="Low complexity" evidence="1">
    <location>
        <begin position="45"/>
        <end position="60"/>
    </location>
</feature>
<dbReference type="EMBL" id="JAFJMO010000017">
    <property type="protein sequence ID" value="KAJ8252414.1"/>
    <property type="molecule type" value="Genomic_DNA"/>
</dbReference>
<organism evidence="2 3">
    <name type="scientific">Conger conger</name>
    <name type="common">Conger eel</name>
    <name type="synonym">Muraena conger</name>
    <dbReference type="NCBI Taxonomy" id="82655"/>
    <lineage>
        <taxon>Eukaryota</taxon>
        <taxon>Metazoa</taxon>
        <taxon>Chordata</taxon>
        <taxon>Craniata</taxon>
        <taxon>Vertebrata</taxon>
        <taxon>Euteleostomi</taxon>
        <taxon>Actinopterygii</taxon>
        <taxon>Neopterygii</taxon>
        <taxon>Teleostei</taxon>
        <taxon>Anguilliformes</taxon>
        <taxon>Congridae</taxon>
        <taxon>Conger</taxon>
    </lineage>
</organism>
<sequence length="86" mass="9234">MFTCTQSCLASEPDFIGEQVDYSKEIKSEDISADVSTGVMESKVASVSASSAGSSDGAFANPGSEKLKDSGDDEMDRMKMKEEHVW</sequence>
<feature type="compositionally biased region" description="Basic and acidic residues" evidence="1">
    <location>
        <begin position="65"/>
        <end position="86"/>
    </location>
</feature>